<evidence type="ECO:0000313" key="2">
    <source>
        <dbReference type="EMBL" id="SDE50731.1"/>
    </source>
</evidence>
<dbReference type="GO" id="GO:0016301">
    <property type="term" value="F:kinase activity"/>
    <property type="evidence" value="ECO:0007669"/>
    <property type="project" value="UniProtKB-KW"/>
</dbReference>
<evidence type="ECO:0000256" key="1">
    <source>
        <dbReference type="ARBA" id="ARBA00006479"/>
    </source>
</evidence>
<dbReference type="AlphaFoldDB" id="A0A1G7DGQ2"/>
<dbReference type="PANTHER" id="PTHR18964">
    <property type="entry name" value="ROK (REPRESSOR, ORF, KINASE) FAMILY"/>
    <property type="match status" value="1"/>
</dbReference>
<dbReference type="InterPro" id="IPR000600">
    <property type="entry name" value="ROK"/>
</dbReference>
<sequence>MPESEALALRGGNQSRTRAHNERLVITLLHRNGALSRAEIASRSGLSAQAVSVLTRKLEAEGLILGGEPVRGRVGQPSIPFRLNPDGASFIGVQVGRRSAQVVRGDMTGRIRDKVARSYAHPEPELVAEFVMDAVAVIAARGDLRPATGIGIAIPSEMWNWAGLIGLPEARMQGWRDMRLAERIAAETGLPVYTRNDATAACGAELMFGRADLPADFLHLYFGYFVGGGLVLDHRLYDGPTGNAGSIGSMPIGWQGRPRQLIELASIHALEQSLPDGRVLTDEGGWDMPAPLLDRWLAQAAGSAAHAIAACCAVLDVAAVVIDGWMPATVRASLAGRIEAALPGFDFSGMRRPQVIEGTLGRAARSIGAAAIPFGAHFLVDQAELVPAGAG</sequence>
<dbReference type="RefSeq" id="WP_143025671.1">
    <property type="nucleotide sequence ID" value="NZ_FNAH01000007.1"/>
</dbReference>
<dbReference type="SUPFAM" id="SSF53067">
    <property type="entry name" value="Actin-like ATPase domain"/>
    <property type="match status" value="1"/>
</dbReference>
<dbReference type="PANTHER" id="PTHR18964:SF149">
    <property type="entry name" value="BIFUNCTIONAL UDP-N-ACETYLGLUCOSAMINE 2-EPIMERASE_N-ACETYLMANNOSAMINE KINASE"/>
    <property type="match status" value="1"/>
</dbReference>
<dbReference type="Pfam" id="PF00480">
    <property type="entry name" value="ROK"/>
    <property type="match status" value="1"/>
</dbReference>
<dbReference type="OrthoDB" id="49685at2"/>
<organism evidence="2 3">
    <name type="scientific">Paracoccus isoporae</name>
    <dbReference type="NCBI Taxonomy" id="591205"/>
    <lineage>
        <taxon>Bacteria</taxon>
        <taxon>Pseudomonadati</taxon>
        <taxon>Pseudomonadota</taxon>
        <taxon>Alphaproteobacteria</taxon>
        <taxon>Rhodobacterales</taxon>
        <taxon>Paracoccaceae</taxon>
        <taxon>Paracoccus</taxon>
    </lineage>
</organism>
<protein>
    <submittedName>
        <fullName evidence="2">Sugar kinase of the NBD/HSP70 family, may contain an N-terminal HTH domain</fullName>
    </submittedName>
</protein>
<dbReference type="Proteomes" id="UP000199344">
    <property type="component" value="Unassembled WGS sequence"/>
</dbReference>
<reference evidence="2 3" key="1">
    <citation type="submission" date="2016-10" db="EMBL/GenBank/DDBJ databases">
        <authorList>
            <person name="de Groot N.N."/>
        </authorList>
    </citation>
    <scope>NUCLEOTIDE SEQUENCE [LARGE SCALE GENOMIC DNA]</scope>
    <source>
        <strain evidence="2 3">DSM 22220</strain>
    </source>
</reference>
<dbReference type="Gene3D" id="1.10.10.10">
    <property type="entry name" value="Winged helix-like DNA-binding domain superfamily/Winged helix DNA-binding domain"/>
    <property type="match status" value="1"/>
</dbReference>
<dbReference type="STRING" id="591205.SAMN05421538_107100"/>
<dbReference type="InterPro" id="IPR036388">
    <property type="entry name" value="WH-like_DNA-bd_sf"/>
</dbReference>
<name>A0A1G7DGQ2_9RHOB</name>
<gene>
    <name evidence="2" type="ORF">SAMN05421538_107100</name>
</gene>
<keyword evidence="3" id="KW-1185">Reference proteome</keyword>
<dbReference type="SUPFAM" id="SSF46785">
    <property type="entry name" value="Winged helix' DNA-binding domain"/>
    <property type="match status" value="1"/>
</dbReference>
<evidence type="ECO:0000313" key="3">
    <source>
        <dbReference type="Proteomes" id="UP000199344"/>
    </source>
</evidence>
<dbReference type="InterPro" id="IPR036390">
    <property type="entry name" value="WH_DNA-bd_sf"/>
</dbReference>
<dbReference type="Pfam" id="PF13412">
    <property type="entry name" value="HTH_24"/>
    <property type="match status" value="1"/>
</dbReference>
<dbReference type="Gene3D" id="3.30.420.40">
    <property type="match status" value="2"/>
</dbReference>
<comment type="similarity">
    <text evidence="1">Belongs to the ROK (NagC/XylR) family.</text>
</comment>
<dbReference type="InterPro" id="IPR043129">
    <property type="entry name" value="ATPase_NBD"/>
</dbReference>
<keyword evidence="2" id="KW-0808">Transferase</keyword>
<keyword evidence="2" id="KW-0418">Kinase</keyword>
<accession>A0A1G7DGQ2</accession>
<proteinExistence type="inferred from homology"/>
<dbReference type="EMBL" id="FNAH01000007">
    <property type="protein sequence ID" value="SDE50731.1"/>
    <property type="molecule type" value="Genomic_DNA"/>
</dbReference>